<evidence type="ECO:0000313" key="3">
    <source>
        <dbReference type="EMBL" id="CAL1174176.1"/>
    </source>
</evidence>
<dbReference type="InterPro" id="IPR011333">
    <property type="entry name" value="SKP1/BTB/POZ_sf"/>
</dbReference>
<sequence length="441" mass="47627">MDGTLESNGLPFRGVLENLPTDLLIGWTVHYHDAYSAPTRAQDLVSLPQGNNVLVAATNADSDDAGLNLDVSACGKSDAVTTLCARWQTTAHNGVLWYLEPGKAFGFADRSELRTDRRRGADTAEGQLRVSWHLDGHGGYRAGSLECLNHDNSWRKLVFRRDIGPSATWLLPSAPGWEGAGDPGIVFGANITLRGSDGSCQVLHSCLLRCRCSALHRRIGADAEVDIPGASARSLRDLAAYIYGALLPWEYSARLEPKELLPRVLELMDAAKFMELDALQRICAAWCKLAAKADALPLSCGADPVRMDGLAQGMVVGSGLPGAVLEDDMARLLEELEDASYMEDKVTVILARSDHQEAASCSAHGLVLCARSAFFAAAMASADGRFVERGRRRVQLGIVEDLGLWRPGEDSSYVSGAFRALLHHIYTGRRQVEVGGLKGQS</sequence>
<reference evidence="3" key="2">
    <citation type="submission" date="2024-04" db="EMBL/GenBank/DDBJ databases">
        <authorList>
            <person name="Chen Y."/>
            <person name="Shah S."/>
            <person name="Dougan E. K."/>
            <person name="Thang M."/>
            <person name="Chan C."/>
        </authorList>
    </citation>
    <scope>NUCLEOTIDE SEQUENCE [LARGE SCALE GENOMIC DNA]</scope>
</reference>
<evidence type="ECO:0000313" key="4">
    <source>
        <dbReference type="Proteomes" id="UP001152797"/>
    </source>
</evidence>
<evidence type="ECO:0000313" key="2">
    <source>
        <dbReference type="EMBL" id="CAI4020801.1"/>
    </source>
</evidence>
<dbReference type="Gene3D" id="3.30.710.10">
    <property type="entry name" value="Potassium Channel Kv1.1, Chain A"/>
    <property type="match status" value="2"/>
</dbReference>
<gene>
    <name evidence="2" type="ORF">C1SCF055_LOCUS45185</name>
</gene>
<dbReference type="PROSITE" id="PS50097">
    <property type="entry name" value="BTB"/>
    <property type="match status" value="1"/>
</dbReference>
<dbReference type="EMBL" id="CAMXCT030006833">
    <property type="protein sequence ID" value="CAL4808113.1"/>
    <property type="molecule type" value="Genomic_DNA"/>
</dbReference>
<dbReference type="AlphaFoldDB" id="A0A9P1GU62"/>
<reference evidence="2" key="1">
    <citation type="submission" date="2022-10" db="EMBL/GenBank/DDBJ databases">
        <authorList>
            <person name="Chen Y."/>
            <person name="Dougan E. K."/>
            <person name="Chan C."/>
            <person name="Rhodes N."/>
            <person name="Thang M."/>
        </authorList>
    </citation>
    <scope>NUCLEOTIDE SEQUENCE</scope>
</reference>
<dbReference type="Proteomes" id="UP001152797">
    <property type="component" value="Unassembled WGS sequence"/>
</dbReference>
<dbReference type="EMBL" id="CAMXCT020006833">
    <property type="protein sequence ID" value="CAL1174176.1"/>
    <property type="molecule type" value="Genomic_DNA"/>
</dbReference>
<organism evidence="2">
    <name type="scientific">Cladocopium goreaui</name>
    <dbReference type="NCBI Taxonomy" id="2562237"/>
    <lineage>
        <taxon>Eukaryota</taxon>
        <taxon>Sar</taxon>
        <taxon>Alveolata</taxon>
        <taxon>Dinophyceae</taxon>
        <taxon>Suessiales</taxon>
        <taxon>Symbiodiniaceae</taxon>
        <taxon>Cladocopium</taxon>
    </lineage>
</organism>
<dbReference type="OrthoDB" id="9049620at2759"/>
<feature type="domain" description="BTB" evidence="1">
    <location>
        <begin position="346"/>
        <end position="434"/>
    </location>
</feature>
<accession>A0A9P1GU62</accession>
<keyword evidence="4" id="KW-1185">Reference proteome</keyword>
<comment type="caution">
    <text evidence="2">The sequence shown here is derived from an EMBL/GenBank/DDBJ whole genome shotgun (WGS) entry which is preliminary data.</text>
</comment>
<evidence type="ECO:0000259" key="1">
    <source>
        <dbReference type="PROSITE" id="PS50097"/>
    </source>
</evidence>
<dbReference type="EMBL" id="CAMXCT010006833">
    <property type="protein sequence ID" value="CAI4020801.1"/>
    <property type="molecule type" value="Genomic_DNA"/>
</dbReference>
<proteinExistence type="predicted"/>
<protein>
    <recommendedName>
        <fullName evidence="1">BTB domain-containing protein</fullName>
    </recommendedName>
</protein>
<dbReference type="InterPro" id="IPR000210">
    <property type="entry name" value="BTB/POZ_dom"/>
</dbReference>
<name>A0A9P1GU62_9DINO</name>